<feature type="compositionally biased region" description="Polar residues" evidence="1">
    <location>
        <begin position="75"/>
        <end position="94"/>
    </location>
</feature>
<keyword evidence="2" id="KW-0472">Membrane</keyword>
<feature type="region of interest" description="Disordered" evidence="1">
    <location>
        <begin position="60"/>
        <end position="134"/>
    </location>
</feature>
<gene>
    <name evidence="3" type="ORF">D9758_000981</name>
</gene>
<dbReference type="OrthoDB" id="3066407at2759"/>
<sequence>MSSNDTSNPLEKEPESSSGHLGTQWEIGLGVAIFVIIAAIIATVIFQVRRTRRRHLQQLEAQDAERAERAERSSHQQSHPRSNKRSGSVSSEISYQGAGTKKPHPAVTSLKRSSNSLYPEHPSQKPPKYYWDKR</sequence>
<evidence type="ECO:0000313" key="4">
    <source>
        <dbReference type="Proteomes" id="UP000559256"/>
    </source>
</evidence>
<keyword evidence="2" id="KW-0812">Transmembrane</keyword>
<comment type="caution">
    <text evidence="3">The sequence shown here is derived from an EMBL/GenBank/DDBJ whole genome shotgun (WGS) entry which is preliminary data.</text>
</comment>
<keyword evidence="4" id="KW-1185">Reference proteome</keyword>
<keyword evidence="2" id="KW-1133">Transmembrane helix</keyword>
<protein>
    <submittedName>
        <fullName evidence="3">Uncharacterized protein</fullName>
    </submittedName>
</protein>
<organism evidence="3 4">
    <name type="scientific">Tetrapyrgos nigripes</name>
    <dbReference type="NCBI Taxonomy" id="182062"/>
    <lineage>
        <taxon>Eukaryota</taxon>
        <taxon>Fungi</taxon>
        <taxon>Dikarya</taxon>
        <taxon>Basidiomycota</taxon>
        <taxon>Agaricomycotina</taxon>
        <taxon>Agaricomycetes</taxon>
        <taxon>Agaricomycetidae</taxon>
        <taxon>Agaricales</taxon>
        <taxon>Marasmiineae</taxon>
        <taxon>Marasmiaceae</taxon>
        <taxon>Tetrapyrgos</taxon>
    </lineage>
</organism>
<name>A0A8H5GZP5_9AGAR</name>
<evidence type="ECO:0000313" key="3">
    <source>
        <dbReference type="EMBL" id="KAF5373949.1"/>
    </source>
</evidence>
<evidence type="ECO:0000256" key="2">
    <source>
        <dbReference type="SAM" id="Phobius"/>
    </source>
</evidence>
<dbReference type="Proteomes" id="UP000559256">
    <property type="component" value="Unassembled WGS sequence"/>
</dbReference>
<accession>A0A8H5GZP5</accession>
<reference evidence="3 4" key="1">
    <citation type="journal article" date="2020" name="ISME J.">
        <title>Uncovering the hidden diversity of litter-decomposition mechanisms in mushroom-forming fungi.</title>
        <authorList>
            <person name="Floudas D."/>
            <person name="Bentzer J."/>
            <person name="Ahren D."/>
            <person name="Johansson T."/>
            <person name="Persson P."/>
            <person name="Tunlid A."/>
        </authorList>
    </citation>
    <scope>NUCLEOTIDE SEQUENCE [LARGE SCALE GENOMIC DNA]</scope>
    <source>
        <strain evidence="3 4">CBS 291.85</strain>
    </source>
</reference>
<dbReference type="AlphaFoldDB" id="A0A8H5GZP5"/>
<proteinExistence type="predicted"/>
<evidence type="ECO:0000256" key="1">
    <source>
        <dbReference type="SAM" id="MobiDB-lite"/>
    </source>
</evidence>
<feature type="region of interest" description="Disordered" evidence="1">
    <location>
        <begin position="1"/>
        <end position="21"/>
    </location>
</feature>
<dbReference type="EMBL" id="JAACJM010000003">
    <property type="protein sequence ID" value="KAF5373949.1"/>
    <property type="molecule type" value="Genomic_DNA"/>
</dbReference>
<feature type="transmembrane region" description="Helical" evidence="2">
    <location>
        <begin position="27"/>
        <end position="48"/>
    </location>
</feature>
<feature type="compositionally biased region" description="Basic and acidic residues" evidence="1">
    <location>
        <begin position="63"/>
        <end position="74"/>
    </location>
</feature>